<keyword evidence="1" id="KW-0372">Hormone</keyword>
<evidence type="ECO:0000256" key="1">
    <source>
        <dbReference type="ARBA" id="ARBA00022702"/>
    </source>
</evidence>
<dbReference type="GO" id="GO:0005179">
    <property type="term" value="F:hormone activity"/>
    <property type="evidence" value="ECO:0007669"/>
    <property type="project" value="UniProtKB-KW"/>
</dbReference>
<proteinExistence type="predicted"/>
<dbReference type="Ensembl" id="ENSLCAT00010031676.1">
    <property type="protein sequence ID" value="ENSLCAP00010030983.1"/>
    <property type="gene ID" value="ENSLCAG00010014556.1"/>
</dbReference>
<dbReference type="AlphaFoldDB" id="A0A4W6E1Z2"/>
<name>A0A4W6E1Z2_LATCA</name>
<feature type="region of interest" description="Disordered" evidence="2">
    <location>
        <begin position="71"/>
        <end position="92"/>
    </location>
</feature>
<feature type="signal peptide" evidence="3">
    <location>
        <begin position="1"/>
        <end position="23"/>
    </location>
</feature>
<dbReference type="GO" id="GO:0031769">
    <property type="term" value="F:glucagon receptor binding"/>
    <property type="evidence" value="ECO:0007669"/>
    <property type="project" value="TreeGrafter"/>
</dbReference>
<dbReference type="GO" id="GO:0042594">
    <property type="term" value="P:response to starvation"/>
    <property type="evidence" value="ECO:0007669"/>
    <property type="project" value="TreeGrafter"/>
</dbReference>
<evidence type="ECO:0000256" key="2">
    <source>
        <dbReference type="SAM" id="MobiDB-lite"/>
    </source>
</evidence>
<dbReference type="PANTHER" id="PTHR15211">
    <property type="entry name" value="GLUCOSE-DEPENDENT INSULINOTROPIC POLYPEPTIDE"/>
    <property type="match status" value="1"/>
</dbReference>
<evidence type="ECO:0000313" key="4">
    <source>
        <dbReference type="Ensembl" id="ENSLCAP00010030983.1"/>
    </source>
</evidence>
<protein>
    <submittedName>
        <fullName evidence="4">Uncharacterized protein</fullName>
    </submittedName>
</protein>
<keyword evidence="5" id="KW-1185">Reference proteome</keyword>
<evidence type="ECO:0000256" key="3">
    <source>
        <dbReference type="SAM" id="SignalP"/>
    </source>
</evidence>
<dbReference type="InParanoid" id="A0A4W6E1Z2"/>
<dbReference type="PANTHER" id="PTHR15211:SF0">
    <property type="entry name" value="GASTRIC INHIBITORY POLYPEPTIDE"/>
    <property type="match status" value="1"/>
</dbReference>
<dbReference type="Gene3D" id="6.10.250.590">
    <property type="match status" value="1"/>
</dbReference>
<reference evidence="5" key="1">
    <citation type="submission" date="2015-09" db="EMBL/GenBank/DDBJ databases">
        <authorList>
            <person name="Sai Rama Sridatta P."/>
        </authorList>
    </citation>
    <scope>NUCLEOTIDE SEQUENCE [LARGE SCALE GENOMIC DNA]</scope>
</reference>
<dbReference type="STRING" id="8187.ENSLCAP00010030983"/>
<accession>A0A4W6E1Z2</accession>
<dbReference type="GO" id="GO:0005615">
    <property type="term" value="C:extracellular space"/>
    <property type="evidence" value="ECO:0007669"/>
    <property type="project" value="TreeGrafter"/>
</dbReference>
<organism evidence="4 5">
    <name type="scientific">Lates calcarifer</name>
    <name type="common">Barramundi</name>
    <name type="synonym">Holocentrus calcarifer</name>
    <dbReference type="NCBI Taxonomy" id="8187"/>
    <lineage>
        <taxon>Eukaryota</taxon>
        <taxon>Metazoa</taxon>
        <taxon>Chordata</taxon>
        <taxon>Craniata</taxon>
        <taxon>Vertebrata</taxon>
        <taxon>Euteleostomi</taxon>
        <taxon>Actinopterygii</taxon>
        <taxon>Neopterygii</taxon>
        <taxon>Teleostei</taxon>
        <taxon>Neoteleostei</taxon>
        <taxon>Acanthomorphata</taxon>
        <taxon>Carangaria</taxon>
        <taxon>Carangaria incertae sedis</taxon>
        <taxon>Centropomidae</taxon>
        <taxon>Lates</taxon>
    </lineage>
</organism>
<dbReference type="Proteomes" id="UP000314980">
    <property type="component" value="Unassembled WGS sequence"/>
</dbReference>
<evidence type="ECO:0000313" key="5">
    <source>
        <dbReference type="Proteomes" id="UP000314980"/>
    </source>
</evidence>
<dbReference type="InterPro" id="IPR039078">
    <property type="entry name" value="GIP"/>
</dbReference>
<dbReference type="GO" id="GO:0050796">
    <property type="term" value="P:regulation of insulin secretion"/>
    <property type="evidence" value="ECO:0007669"/>
    <property type="project" value="InterPro"/>
</dbReference>
<reference evidence="4" key="3">
    <citation type="submission" date="2025-09" db="UniProtKB">
        <authorList>
            <consortium name="Ensembl"/>
        </authorList>
    </citation>
    <scope>IDENTIFICATION</scope>
</reference>
<keyword evidence="3" id="KW-0732">Signal</keyword>
<dbReference type="GeneTree" id="ENSGT00940000177404"/>
<dbReference type="GO" id="GO:0042304">
    <property type="term" value="P:regulation of fatty acid biosynthetic process"/>
    <property type="evidence" value="ECO:0007669"/>
    <property type="project" value="InterPro"/>
</dbReference>
<reference evidence="4" key="2">
    <citation type="submission" date="2025-08" db="UniProtKB">
        <authorList>
            <consortium name="Ensembl"/>
        </authorList>
    </citation>
    <scope>IDENTIFICATION</scope>
</reference>
<feature type="chain" id="PRO_5021431782" evidence="3">
    <location>
        <begin position="24"/>
        <end position="104"/>
    </location>
</feature>
<sequence length="104" mass="12026">MKVVLFELLVVCLLGALHAGANAQPEETGLSEYEQHVGKRYAESTIASEISKIMDSMVQRNFVEFLLNQRDKRSKPAAVEEDPEERQYNDLLKLRLHEKQRRQI</sequence>
<dbReference type="GO" id="GO:0009749">
    <property type="term" value="P:response to glucose"/>
    <property type="evidence" value="ECO:0007669"/>
    <property type="project" value="InterPro"/>
</dbReference>